<dbReference type="InterPro" id="IPR058644">
    <property type="entry name" value="Mtb12-like_C"/>
</dbReference>
<feature type="domain" description="Low molecular weight antigen MTB12-like C-terminal" evidence="4">
    <location>
        <begin position="57"/>
        <end position="152"/>
    </location>
</feature>
<dbReference type="RefSeq" id="WP_378487049.1">
    <property type="nucleotide sequence ID" value="NZ_JBHUFB010000019.1"/>
</dbReference>
<feature type="signal peptide" evidence="3">
    <location>
        <begin position="1"/>
        <end position="21"/>
    </location>
</feature>
<evidence type="ECO:0000256" key="3">
    <source>
        <dbReference type="SAM" id="SignalP"/>
    </source>
</evidence>
<evidence type="ECO:0000313" key="6">
    <source>
        <dbReference type="Proteomes" id="UP001597286"/>
    </source>
</evidence>
<dbReference type="EMBL" id="JBHUFB010000019">
    <property type="protein sequence ID" value="MFD1814571.1"/>
    <property type="molecule type" value="Genomic_DNA"/>
</dbReference>
<dbReference type="Pfam" id="PF26580">
    <property type="entry name" value="Mtb12_C"/>
    <property type="match status" value="1"/>
</dbReference>
<reference evidence="6" key="1">
    <citation type="journal article" date="2019" name="Int. J. Syst. Evol. Microbiol.">
        <title>The Global Catalogue of Microorganisms (GCM) 10K type strain sequencing project: providing services to taxonomists for standard genome sequencing and annotation.</title>
        <authorList>
            <consortium name="The Broad Institute Genomics Platform"/>
            <consortium name="The Broad Institute Genome Sequencing Center for Infectious Disease"/>
            <person name="Wu L."/>
            <person name="Ma J."/>
        </authorList>
    </citation>
    <scope>NUCLEOTIDE SEQUENCE [LARGE SCALE GENOMIC DNA]</scope>
    <source>
        <strain evidence="6">DT72</strain>
    </source>
</reference>
<sequence length="153" mass="15293">MRVTASRRALVASGFVAVLVAGLTGCSSDDSDDSADATTTTAAVATTTSAAAAAADPAVTDEITNAYVTFFNGTSPVDVRVGLVENGPSFQAALEGMAADPQASATTATVAKVTTVDDTNADVTYTILMGGNPVLPDQTGQAVEQDGTWKVSA</sequence>
<keyword evidence="6" id="KW-1185">Reference proteome</keyword>
<keyword evidence="1 3" id="KW-0732">Signal</keyword>
<dbReference type="PROSITE" id="PS51257">
    <property type="entry name" value="PROKAR_LIPOPROTEIN"/>
    <property type="match status" value="1"/>
</dbReference>
<evidence type="ECO:0000256" key="1">
    <source>
        <dbReference type="ARBA" id="ARBA00022729"/>
    </source>
</evidence>
<feature type="chain" id="PRO_5047423141" description="Low molecular weight antigen MTB12-like C-terminal domain-containing protein" evidence="3">
    <location>
        <begin position="22"/>
        <end position="153"/>
    </location>
</feature>
<comment type="caution">
    <text evidence="5">The sequence shown here is derived from an EMBL/GenBank/DDBJ whole genome shotgun (WGS) entry which is preliminary data.</text>
</comment>
<gene>
    <name evidence="5" type="ORF">ACFSJG_20335</name>
</gene>
<dbReference type="Proteomes" id="UP001597286">
    <property type="component" value="Unassembled WGS sequence"/>
</dbReference>
<organism evidence="5 6">
    <name type="scientific">Rhodococcus gannanensis</name>
    <dbReference type="NCBI Taxonomy" id="1960308"/>
    <lineage>
        <taxon>Bacteria</taxon>
        <taxon>Bacillati</taxon>
        <taxon>Actinomycetota</taxon>
        <taxon>Actinomycetes</taxon>
        <taxon>Mycobacteriales</taxon>
        <taxon>Nocardiaceae</taxon>
        <taxon>Rhodococcus</taxon>
    </lineage>
</organism>
<evidence type="ECO:0000313" key="5">
    <source>
        <dbReference type="EMBL" id="MFD1814571.1"/>
    </source>
</evidence>
<proteinExistence type="inferred from homology"/>
<evidence type="ECO:0000259" key="4">
    <source>
        <dbReference type="Pfam" id="PF26580"/>
    </source>
</evidence>
<protein>
    <recommendedName>
        <fullName evidence="4">Low molecular weight antigen MTB12-like C-terminal domain-containing protein</fullName>
    </recommendedName>
</protein>
<name>A0ABW4P989_9NOCA</name>
<accession>A0ABW4P989</accession>
<comment type="similarity">
    <text evidence="2">Belongs to the MTB12 family.</text>
</comment>
<evidence type="ECO:0000256" key="2">
    <source>
        <dbReference type="ARBA" id="ARBA00093774"/>
    </source>
</evidence>
<feature type="non-terminal residue" evidence="5">
    <location>
        <position position="153"/>
    </location>
</feature>